<dbReference type="AlphaFoldDB" id="A0A919MY83"/>
<proteinExistence type="predicted"/>
<keyword evidence="3 6" id="KW-0812">Transmembrane</keyword>
<protein>
    <submittedName>
        <fullName evidence="7">Transporter</fullName>
    </submittedName>
</protein>
<evidence type="ECO:0000256" key="4">
    <source>
        <dbReference type="ARBA" id="ARBA00022989"/>
    </source>
</evidence>
<dbReference type="EMBL" id="BOMV01000077">
    <property type="protein sequence ID" value="GIE99863.1"/>
    <property type="molecule type" value="Genomic_DNA"/>
</dbReference>
<dbReference type="RefSeq" id="WP_203786949.1">
    <property type="nucleotide sequence ID" value="NZ_BOMV01000077.1"/>
</dbReference>
<name>A0A919MY83_9ACTN</name>
<evidence type="ECO:0000313" key="8">
    <source>
        <dbReference type="Proteomes" id="UP000636960"/>
    </source>
</evidence>
<comment type="caution">
    <text evidence="7">The sequence shown here is derived from an EMBL/GenBank/DDBJ whole genome shotgun (WGS) entry which is preliminary data.</text>
</comment>
<dbReference type="PANTHER" id="PTHR30086">
    <property type="entry name" value="ARGININE EXPORTER PROTEIN ARGO"/>
    <property type="match status" value="1"/>
</dbReference>
<sequence>MTGRMLAFMLASLTLIAIPGPNMIFIVTRSAAHGLRSGVASAFGVETGTLVQLALVGAGLATLVAASPLAFAAIKYAGVGYLAYIGFRALCSARKPAAAGAPPAPRRRLFLDGVLVSALNPKVALFFLAFLPQFVRSPGELPAFGAVFIALGLAVDIATCFAATAIGRWLRIRSGGSRVVGSIYLGLGVFTAVSA</sequence>
<keyword evidence="8" id="KW-1185">Reference proteome</keyword>
<dbReference type="InterPro" id="IPR001123">
    <property type="entry name" value="LeuE-type"/>
</dbReference>
<keyword evidence="2" id="KW-1003">Cell membrane</keyword>
<evidence type="ECO:0000313" key="7">
    <source>
        <dbReference type="EMBL" id="GIE99863.1"/>
    </source>
</evidence>
<dbReference type="Proteomes" id="UP000636960">
    <property type="component" value="Unassembled WGS sequence"/>
</dbReference>
<dbReference type="Pfam" id="PF01810">
    <property type="entry name" value="LysE"/>
    <property type="match status" value="1"/>
</dbReference>
<dbReference type="PANTHER" id="PTHR30086:SF20">
    <property type="entry name" value="ARGININE EXPORTER PROTEIN ARGO-RELATED"/>
    <property type="match status" value="1"/>
</dbReference>
<organism evidence="7 8">
    <name type="scientific">Paractinoplanes rishiriensis</name>
    <dbReference type="NCBI Taxonomy" id="1050105"/>
    <lineage>
        <taxon>Bacteria</taxon>
        <taxon>Bacillati</taxon>
        <taxon>Actinomycetota</taxon>
        <taxon>Actinomycetes</taxon>
        <taxon>Micromonosporales</taxon>
        <taxon>Micromonosporaceae</taxon>
        <taxon>Paractinoplanes</taxon>
    </lineage>
</organism>
<feature type="transmembrane region" description="Helical" evidence="6">
    <location>
        <begin position="143"/>
        <end position="163"/>
    </location>
</feature>
<feature type="transmembrane region" description="Helical" evidence="6">
    <location>
        <begin position="109"/>
        <end position="131"/>
    </location>
</feature>
<dbReference type="PIRSF" id="PIRSF006324">
    <property type="entry name" value="LeuE"/>
    <property type="match status" value="1"/>
</dbReference>
<dbReference type="GO" id="GO:0015171">
    <property type="term" value="F:amino acid transmembrane transporter activity"/>
    <property type="evidence" value="ECO:0007669"/>
    <property type="project" value="TreeGrafter"/>
</dbReference>
<comment type="subcellular location">
    <subcellularLocation>
        <location evidence="1">Cell membrane</location>
        <topology evidence="1">Multi-pass membrane protein</topology>
    </subcellularLocation>
</comment>
<keyword evidence="5 6" id="KW-0472">Membrane</keyword>
<feature type="transmembrane region" description="Helical" evidence="6">
    <location>
        <begin position="50"/>
        <end position="74"/>
    </location>
</feature>
<evidence type="ECO:0000256" key="1">
    <source>
        <dbReference type="ARBA" id="ARBA00004651"/>
    </source>
</evidence>
<reference evidence="7" key="1">
    <citation type="submission" date="2021-01" db="EMBL/GenBank/DDBJ databases">
        <title>Whole genome shotgun sequence of Actinoplanes rishiriensis NBRC 108556.</title>
        <authorList>
            <person name="Komaki H."/>
            <person name="Tamura T."/>
        </authorList>
    </citation>
    <scope>NUCLEOTIDE SEQUENCE</scope>
    <source>
        <strain evidence="7">NBRC 108556</strain>
    </source>
</reference>
<evidence type="ECO:0000256" key="6">
    <source>
        <dbReference type="SAM" id="Phobius"/>
    </source>
</evidence>
<gene>
    <name evidence="7" type="ORF">Ari01nite_73280</name>
</gene>
<dbReference type="GO" id="GO:0005886">
    <property type="term" value="C:plasma membrane"/>
    <property type="evidence" value="ECO:0007669"/>
    <property type="project" value="UniProtKB-SubCell"/>
</dbReference>
<evidence type="ECO:0000256" key="3">
    <source>
        <dbReference type="ARBA" id="ARBA00022692"/>
    </source>
</evidence>
<feature type="transmembrane region" description="Helical" evidence="6">
    <location>
        <begin position="175"/>
        <end position="193"/>
    </location>
</feature>
<accession>A0A919MY83</accession>
<evidence type="ECO:0000256" key="2">
    <source>
        <dbReference type="ARBA" id="ARBA00022475"/>
    </source>
</evidence>
<keyword evidence="4 6" id="KW-1133">Transmembrane helix</keyword>
<evidence type="ECO:0000256" key="5">
    <source>
        <dbReference type="ARBA" id="ARBA00023136"/>
    </source>
</evidence>